<keyword evidence="4 5" id="KW-0472">Membrane</keyword>
<reference evidence="7 8" key="1">
    <citation type="submission" date="2024-10" db="EMBL/GenBank/DDBJ databases">
        <title>The Natural Products Discovery Center: Release of the First 8490 Sequenced Strains for Exploring Actinobacteria Biosynthetic Diversity.</title>
        <authorList>
            <person name="Kalkreuter E."/>
            <person name="Kautsar S.A."/>
            <person name="Yang D."/>
            <person name="Bader C.D."/>
            <person name="Teijaro C.N."/>
            <person name="Fluegel L."/>
            <person name="Davis C.M."/>
            <person name="Simpson J.R."/>
            <person name="Lauterbach L."/>
            <person name="Steele A.D."/>
            <person name="Gui C."/>
            <person name="Meng S."/>
            <person name="Li G."/>
            <person name="Viehrig K."/>
            <person name="Ye F."/>
            <person name="Su P."/>
            <person name="Kiefer A.F."/>
            <person name="Nichols A."/>
            <person name="Cepeda A.J."/>
            <person name="Yan W."/>
            <person name="Fan B."/>
            <person name="Jiang Y."/>
            <person name="Adhikari A."/>
            <person name="Zheng C.-J."/>
            <person name="Schuster L."/>
            <person name="Cowan T.M."/>
            <person name="Smanski M.J."/>
            <person name="Chevrette M.G."/>
            <person name="De Carvalho L.P.S."/>
            <person name="Shen B."/>
        </authorList>
    </citation>
    <scope>NUCLEOTIDE SEQUENCE [LARGE SCALE GENOMIC DNA]</scope>
    <source>
        <strain evidence="7 8">NPDC017990</strain>
    </source>
</reference>
<comment type="subcellular location">
    <subcellularLocation>
        <location evidence="1">Membrane</location>
        <topology evidence="1">Multi-pass membrane protein</topology>
    </subcellularLocation>
</comment>
<evidence type="ECO:0000256" key="4">
    <source>
        <dbReference type="ARBA" id="ARBA00023136"/>
    </source>
</evidence>
<evidence type="ECO:0000256" key="2">
    <source>
        <dbReference type="ARBA" id="ARBA00022692"/>
    </source>
</evidence>
<gene>
    <name evidence="7" type="ORF">ACH4F9_03445</name>
</gene>
<evidence type="ECO:0000256" key="3">
    <source>
        <dbReference type="ARBA" id="ARBA00022989"/>
    </source>
</evidence>
<evidence type="ECO:0000313" key="8">
    <source>
        <dbReference type="Proteomes" id="UP001610818"/>
    </source>
</evidence>
<dbReference type="EMBL" id="JBIRGQ010000001">
    <property type="protein sequence ID" value="MFH8544052.1"/>
    <property type="molecule type" value="Genomic_DNA"/>
</dbReference>
<feature type="domain" description="RDD" evidence="6">
    <location>
        <begin position="17"/>
        <end position="123"/>
    </location>
</feature>
<dbReference type="InterPro" id="IPR010432">
    <property type="entry name" value="RDD"/>
</dbReference>
<evidence type="ECO:0000259" key="6">
    <source>
        <dbReference type="Pfam" id="PF06271"/>
    </source>
</evidence>
<keyword evidence="3 5" id="KW-1133">Transmembrane helix</keyword>
<feature type="transmembrane region" description="Helical" evidence="5">
    <location>
        <begin position="106"/>
        <end position="128"/>
    </location>
</feature>
<accession>A0ABW7QH06</accession>
<dbReference type="Proteomes" id="UP001610818">
    <property type="component" value="Unassembled WGS sequence"/>
</dbReference>
<comment type="caution">
    <text evidence="7">The sequence shown here is derived from an EMBL/GenBank/DDBJ whole genome shotgun (WGS) entry which is preliminary data.</text>
</comment>
<sequence length="159" mass="16823">MVNQQSSPARDVSPAQARRVTAAVIDAFIALACGLAVGAAAGVEVSDGVVELRPQSPSVWGLALGVAVAVSFANHVPLTLAARASLGKLVTGLRVVRASDSRRPGLLRLSGRWLFGFYWMVLFVPLHLATDSDVEQQDAVGLRVVRRRTISSPSRRSPG</sequence>
<evidence type="ECO:0000256" key="1">
    <source>
        <dbReference type="ARBA" id="ARBA00004141"/>
    </source>
</evidence>
<name>A0ABW7QH06_9ACTN</name>
<evidence type="ECO:0000256" key="5">
    <source>
        <dbReference type="SAM" id="Phobius"/>
    </source>
</evidence>
<dbReference type="Pfam" id="PF06271">
    <property type="entry name" value="RDD"/>
    <property type="match status" value="1"/>
</dbReference>
<dbReference type="RefSeq" id="WP_397707341.1">
    <property type="nucleotide sequence ID" value="NZ_JBIRGN010000001.1"/>
</dbReference>
<organism evidence="7 8">
    <name type="scientific">Streptomyces longisporoflavus</name>
    <dbReference type="NCBI Taxonomy" id="28044"/>
    <lineage>
        <taxon>Bacteria</taxon>
        <taxon>Bacillati</taxon>
        <taxon>Actinomycetota</taxon>
        <taxon>Actinomycetes</taxon>
        <taxon>Kitasatosporales</taxon>
        <taxon>Streptomycetaceae</taxon>
        <taxon>Streptomyces</taxon>
    </lineage>
</organism>
<evidence type="ECO:0000313" key="7">
    <source>
        <dbReference type="EMBL" id="MFH8544052.1"/>
    </source>
</evidence>
<feature type="transmembrane region" description="Helical" evidence="5">
    <location>
        <begin position="62"/>
        <end position="86"/>
    </location>
</feature>
<protein>
    <submittedName>
        <fullName evidence="7">RDD family protein</fullName>
    </submittedName>
</protein>
<keyword evidence="8" id="KW-1185">Reference proteome</keyword>
<keyword evidence="2 5" id="KW-0812">Transmembrane</keyword>
<proteinExistence type="predicted"/>
<feature type="transmembrane region" description="Helical" evidence="5">
    <location>
        <begin position="20"/>
        <end position="42"/>
    </location>
</feature>